<dbReference type="Proteomes" id="UP000783796">
    <property type="component" value="Unassembled WGS sequence"/>
</dbReference>
<dbReference type="EMBL" id="JAHLFW010000049">
    <property type="protein sequence ID" value="MBU3837797.1"/>
    <property type="molecule type" value="Genomic_DNA"/>
</dbReference>
<feature type="region of interest" description="Disordered" evidence="1">
    <location>
        <begin position="154"/>
        <end position="176"/>
    </location>
</feature>
<accession>A0A948TAU8</accession>
<evidence type="ECO:0000256" key="1">
    <source>
        <dbReference type="SAM" id="MobiDB-lite"/>
    </source>
</evidence>
<feature type="compositionally biased region" description="Acidic residues" evidence="1">
    <location>
        <begin position="154"/>
        <end position="165"/>
    </location>
</feature>
<reference evidence="2" key="1">
    <citation type="journal article" date="2021" name="PeerJ">
        <title>Extensive microbial diversity within the chicken gut microbiome revealed by metagenomics and culture.</title>
        <authorList>
            <person name="Gilroy R."/>
            <person name="Ravi A."/>
            <person name="Getino M."/>
            <person name="Pursley I."/>
            <person name="Horton D.L."/>
            <person name="Alikhan N.F."/>
            <person name="Baker D."/>
            <person name="Gharbi K."/>
            <person name="Hall N."/>
            <person name="Watson M."/>
            <person name="Adriaenssens E.M."/>
            <person name="Foster-Nyarko E."/>
            <person name="Jarju S."/>
            <person name="Secka A."/>
            <person name="Antonio M."/>
            <person name="Oren A."/>
            <person name="Chaudhuri R.R."/>
            <person name="La Ragione R."/>
            <person name="Hildebrand F."/>
            <person name="Pallen M.J."/>
        </authorList>
    </citation>
    <scope>NUCLEOTIDE SEQUENCE</scope>
    <source>
        <strain evidence="2">G4-2901</strain>
    </source>
</reference>
<dbReference type="AlphaFoldDB" id="A0A948TAU8"/>
<name>A0A948TAU8_9BACT</name>
<gene>
    <name evidence="2" type="ORF">H9777_05690</name>
</gene>
<dbReference type="InterPro" id="IPR003772">
    <property type="entry name" value="YceD"/>
</dbReference>
<sequence>MERIELYNIDLKNLRETSTTYTYKIDDEFFKLIDATDIQKGELDVTLTVKKEIGAFNLSFHIEGYVVGICDRCLDEVEIDVDTDNTLKVKLGNEFSDDDEIITIPESEGYINVAWNIYEFAYLSLPCRIVHEEGECNEEMQEALSNFIRYDKEDADYPEDDESESNDDKLQETDPRWNALKKILNNN</sequence>
<protein>
    <submittedName>
        <fullName evidence="2">DUF177 domain-containing protein</fullName>
    </submittedName>
</protein>
<feature type="compositionally biased region" description="Basic and acidic residues" evidence="1">
    <location>
        <begin position="166"/>
        <end position="175"/>
    </location>
</feature>
<proteinExistence type="predicted"/>
<dbReference type="Pfam" id="PF02620">
    <property type="entry name" value="YceD"/>
    <property type="match status" value="1"/>
</dbReference>
<reference evidence="2" key="2">
    <citation type="submission" date="2021-04" db="EMBL/GenBank/DDBJ databases">
        <authorList>
            <person name="Gilroy R."/>
        </authorList>
    </citation>
    <scope>NUCLEOTIDE SEQUENCE</scope>
    <source>
        <strain evidence="2">G4-2901</strain>
    </source>
</reference>
<evidence type="ECO:0000313" key="3">
    <source>
        <dbReference type="Proteomes" id="UP000783796"/>
    </source>
</evidence>
<evidence type="ECO:0000313" key="2">
    <source>
        <dbReference type="EMBL" id="MBU3837797.1"/>
    </source>
</evidence>
<comment type="caution">
    <text evidence="2">The sequence shown here is derived from an EMBL/GenBank/DDBJ whole genome shotgun (WGS) entry which is preliminary data.</text>
</comment>
<organism evidence="2 3">
    <name type="scientific">Candidatus Phocaeicola faecigallinarum</name>
    <dbReference type="NCBI Taxonomy" id="2838732"/>
    <lineage>
        <taxon>Bacteria</taxon>
        <taxon>Pseudomonadati</taxon>
        <taxon>Bacteroidota</taxon>
        <taxon>Bacteroidia</taxon>
        <taxon>Bacteroidales</taxon>
        <taxon>Bacteroidaceae</taxon>
        <taxon>Phocaeicola</taxon>
    </lineage>
</organism>